<dbReference type="SMART" id="SM00066">
    <property type="entry name" value="GAL4"/>
    <property type="match status" value="1"/>
</dbReference>
<dbReference type="EMBL" id="JAUKUD010000007">
    <property type="protein sequence ID" value="KAK0738007.1"/>
    <property type="molecule type" value="Genomic_DNA"/>
</dbReference>
<feature type="non-terminal residue" evidence="9">
    <location>
        <position position="1"/>
    </location>
</feature>
<dbReference type="PROSITE" id="PS00463">
    <property type="entry name" value="ZN2_CY6_FUNGAL_1"/>
    <property type="match status" value="1"/>
</dbReference>
<dbReference type="GO" id="GO:0000978">
    <property type="term" value="F:RNA polymerase II cis-regulatory region sequence-specific DNA binding"/>
    <property type="evidence" value="ECO:0007669"/>
    <property type="project" value="TreeGrafter"/>
</dbReference>
<feature type="compositionally biased region" description="Pro residues" evidence="7">
    <location>
        <begin position="51"/>
        <end position="66"/>
    </location>
</feature>
<dbReference type="SMART" id="SM00906">
    <property type="entry name" value="Fungal_trans"/>
    <property type="match status" value="1"/>
</dbReference>
<proteinExistence type="predicted"/>
<evidence type="ECO:0000313" key="10">
    <source>
        <dbReference type="Proteomes" id="UP001172155"/>
    </source>
</evidence>
<evidence type="ECO:0000259" key="8">
    <source>
        <dbReference type="PROSITE" id="PS50048"/>
    </source>
</evidence>
<evidence type="ECO:0000256" key="2">
    <source>
        <dbReference type="ARBA" id="ARBA00022833"/>
    </source>
</evidence>
<comment type="caution">
    <text evidence="9">The sequence shown here is derived from an EMBL/GenBank/DDBJ whole genome shotgun (WGS) entry which is preliminary data.</text>
</comment>
<feature type="domain" description="Zn(2)-C6 fungal-type" evidence="8">
    <location>
        <begin position="8"/>
        <end position="37"/>
    </location>
</feature>
<dbReference type="PANTHER" id="PTHR31944:SF129">
    <property type="entry name" value="ASPYRIDONES CLUSTER REGULATOR APDR-RELATED"/>
    <property type="match status" value="1"/>
</dbReference>
<dbReference type="AlphaFoldDB" id="A0AA40EGU1"/>
<dbReference type="Gene3D" id="4.10.240.10">
    <property type="entry name" value="Zn(2)-C6 fungal-type DNA-binding domain"/>
    <property type="match status" value="1"/>
</dbReference>
<evidence type="ECO:0000256" key="4">
    <source>
        <dbReference type="ARBA" id="ARBA00023125"/>
    </source>
</evidence>
<evidence type="ECO:0000313" key="9">
    <source>
        <dbReference type="EMBL" id="KAK0738007.1"/>
    </source>
</evidence>
<organism evidence="9 10">
    <name type="scientific">Schizothecium vesticola</name>
    <dbReference type="NCBI Taxonomy" id="314040"/>
    <lineage>
        <taxon>Eukaryota</taxon>
        <taxon>Fungi</taxon>
        <taxon>Dikarya</taxon>
        <taxon>Ascomycota</taxon>
        <taxon>Pezizomycotina</taxon>
        <taxon>Sordariomycetes</taxon>
        <taxon>Sordariomycetidae</taxon>
        <taxon>Sordariales</taxon>
        <taxon>Schizotheciaceae</taxon>
        <taxon>Schizothecium</taxon>
    </lineage>
</organism>
<dbReference type="Pfam" id="PF00172">
    <property type="entry name" value="Zn_clus"/>
    <property type="match status" value="1"/>
</dbReference>
<keyword evidence="3" id="KW-0805">Transcription regulation</keyword>
<dbReference type="Pfam" id="PF04082">
    <property type="entry name" value="Fungal_trans"/>
    <property type="match status" value="1"/>
</dbReference>
<keyword evidence="1" id="KW-0479">Metal-binding</keyword>
<dbReference type="GO" id="GO:0005634">
    <property type="term" value="C:nucleus"/>
    <property type="evidence" value="ECO:0007669"/>
    <property type="project" value="TreeGrafter"/>
</dbReference>
<dbReference type="GO" id="GO:0001228">
    <property type="term" value="F:DNA-binding transcription activator activity, RNA polymerase II-specific"/>
    <property type="evidence" value="ECO:0007669"/>
    <property type="project" value="TreeGrafter"/>
</dbReference>
<dbReference type="InterPro" id="IPR007219">
    <property type="entry name" value="XnlR_reg_dom"/>
</dbReference>
<dbReference type="SUPFAM" id="SSF57701">
    <property type="entry name" value="Zn2/Cys6 DNA-binding domain"/>
    <property type="match status" value="1"/>
</dbReference>
<dbReference type="CDD" id="cd00067">
    <property type="entry name" value="GAL4"/>
    <property type="match status" value="1"/>
</dbReference>
<dbReference type="PROSITE" id="PS50048">
    <property type="entry name" value="ZN2_CY6_FUNGAL_2"/>
    <property type="match status" value="1"/>
</dbReference>
<dbReference type="GO" id="GO:0006351">
    <property type="term" value="P:DNA-templated transcription"/>
    <property type="evidence" value="ECO:0007669"/>
    <property type="project" value="InterPro"/>
</dbReference>
<evidence type="ECO:0000256" key="5">
    <source>
        <dbReference type="ARBA" id="ARBA00023163"/>
    </source>
</evidence>
<keyword evidence="6" id="KW-0539">Nucleus</keyword>
<dbReference type="GO" id="GO:0008270">
    <property type="term" value="F:zinc ion binding"/>
    <property type="evidence" value="ECO:0007669"/>
    <property type="project" value="InterPro"/>
</dbReference>
<gene>
    <name evidence="9" type="ORF">B0T18DRAFT_311083</name>
</gene>
<name>A0AA40EGU1_9PEZI</name>
<keyword evidence="10" id="KW-1185">Reference proteome</keyword>
<feature type="non-terminal residue" evidence="9">
    <location>
        <position position="659"/>
    </location>
</feature>
<dbReference type="CDD" id="cd12148">
    <property type="entry name" value="fungal_TF_MHR"/>
    <property type="match status" value="1"/>
</dbReference>
<accession>A0AA40EGU1</accession>
<sequence>RRRRLALSCLECRRRKIKCDRADPCRHCVSARVQCTFRIYSHDMESSIHPQPQPQPQSRLPPPPGQGPVQAAQGLLSAGEVTAPTEPVRTSYASTPTSHSNYQNSNDRQVNAPACPDHNSVADLESGLQDLHIILNTTRIMRFRTSIAHEFAPIITCFARASGSGAGEGGPWHSPETEAVVGQIGELLRECKDTARKIKAGRHASRPPNAVLGTTLPQRDVAAEMATLYFQFFESTHRILHTSSFWSGFDKFWNDPENTTADSRLTVLLVVAIGSSLYDHGEGRGAWRSMVDQWVYAAEAWLAVPLKNRLTVAGLQVHCLTILARQMLSVGGDLVWVSVGSLIHKAMELGLHRDPKRLPSMSVLQAELRRRLWATIVEMAIQASLDSAMPPRISLDEFDTEAPANVNDDEMENASSSLLSRPRHAGGYTSTSIQLLLLDSLPTRLRTLQLLNGLHSSLEYSDVLALSAEISDACRAATAFMRENKGFGILPFHRNMADYLVRRFLLPLHCPFATEAQSNPLLYGSVKVSLDTAMSIIAPEPDEYFSRVMAVGGGLFREGFRSAMTAVALELLVHVQAQHLDGTLHRNAQYRGVLKQAVRDMIVLSVQRIEQGETNVKAHMFLSMILAQAEATETGVSCEQAIAQSARDSLAFCLTLLQA</sequence>
<dbReference type="InterPro" id="IPR036864">
    <property type="entry name" value="Zn2-C6_fun-type_DNA-bd_sf"/>
</dbReference>
<reference evidence="9" key="1">
    <citation type="submission" date="2023-06" db="EMBL/GenBank/DDBJ databases">
        <title>Genome-scale phylogeny and comparative genomics of the fungal order Sordariales.</title>
        <authorList>
            <consortium name="Lawrence Berkeley National Laboratory"/>
            <person name="Hensen N."/>
            <person name="Bonometti L."/>
            <person name="Westerberg I."/>
            <person name="Brannstrom I.O."/>
            <person name="Guillou S."/>
            <person name="Cros-Aarteil S."/>
            <person name="Calhoun S."/>
            <person name="Haridas S."/>
            <person name="Kuo A."/>
            <person name="Mondo S."/>
            <person name="Pangilinan J."/>
            <person name="Riley R."/>
            <person name="LaButti K."/>
            <person name="Andreopoulos B."/>
            <person name="Lipzen A."/>
            <person name="Chen C."/>
            <person name="Yanf M."/>
            <person name="Daum C."/>
            <person name="Ng V."/>
            <person name="Clum A."/>
            <person name="Steindorff A."/>
            <person name="Ohm R."/>
            <person name="Martin F."/>
            <person name="Silar P."/>
            <person name="Natvig D."/>
            <person name="Lalanne C."/>
            <person name="Gautier V."/>
            <person name="Ament-velasquez S.L."/>
            <person name="Kruys A."/>
            <person name="Hutchinson M.I."/>
            <person name="Powell A.J."/>
            <person name="Barry K."/>
            <person name="Miller A.N."/>
            <person name="Grigoriev I.V."/>
            <person name="Debuchy R."/>
            <person name="Gladieux P."/>
            <person name="Thoren M.H."/>
            <person name="Johannesson H."/>
        </authorList>
    </citation>
    <scope>NUCLEOTIDE SEQUENCE</scope>
    <source>
        <strain evidence="9">SMH3187-1</strain>
    </source>
</reference>
<dbReference type="InterPro" id="IPR001138">
    <property type="entry name" value="Zn2Cys6_DnaBD"/>
</dbReference>
<dbReference type="PANTHER" id="PTHR31944">
    <property type="entry name" value="HEME-RESPONSIVE ZINC FINGER TRANSCRIPTION FACTOR HAP1"/>
    <property type="match status" value="1"/>
</dbReference>
<feature type="region of interest" description="Disordered" evidence="7">
    <location>
        <begin position="45"/>
        <end position="71"/>
    </location>
</feature>
<dbReference type="InterPro" id="IPR051430">
    <property type="entry name" value="Fungal_TF_Env_Response"/>
</dbReference>
<keyword evidence="2" id="KW-0862">Zinc</keyword>
<evidence type="ECO:0000256" key="3">
    <source>
        <dbReference type="ARBA" id="ARBA00023015"/>
    </source>
</evidence>
<protein>
    <recommendedName>
        <fullName evidence="8">Zn(2)-C6 fungal-type domain-containing protein</fullName>
    </recommendedName>
</protein>
<evidence type="ECO:0000256" key="1">
    <source>
        <dbReference type="ARBA" id="ARBA00022723"/>
    </source>
</evidence>
<keyword evidence="5" id="KW-0804">Transcription</keyword>
<evidence type="ECO:0000256" key="7">
    <source>
        <dbReference type="SAM" id="MobiDB-lite"/>
    </source>
</evidence>
<evidence type="ECO:0000256" key="6">
    <source>
        <dbReference type="ARBA" id="ARBA00023242"/>
    </source>
</evidence>
<keyword evidence="4" id="KW-0238">DNA-binding</keyword>
<dbReference type="Proteomes" id="UP001172155">
    <property type="component" value="Unassembled WGS sequence"/>
</dbReference>